<dbReference type="AlphaFoldDB" id="A0A2G8KMJ3"/>
<gene>
    <name evidence="2" type="ORF">BSL78_13992</name>
</gene>
<proteinExistence type="predicted"/>
<dbReference type="EMBL" id="MRZV01000478">
    <property type="protein sequence ID" value="PIK49158.1"/>
    <property type="molecule type" value="Genomic_DNA"/>
</dbReference>
<protein>
    <submittedName>
        <fullName evidence="2">Uncharacterized protein</fullName>
    </submittedName>
</protein>
<feature type="compositionally biased region" description="Polar residues" evidence="1">
    <location>
        <begin position="207"/>
        <end position="224"/>
    </location>
</feature>
<dbReference type="Proteomes" id="UP000230750">
    <property type="component" value="Unassembled WGS sequence"/>
</dbReference>
<organism evidence="2 3">
    <name type="scientific">Stichopus japonicus</name>
    <name type="common">Sea cucumber</name>
    <dbReference type="NCBI Taxonomy" id="307972"/>
    <lineage>
        <taxon>Eukaryota</taxon>
        <taxon>Metazoa</taxon>
        <taxon>Echinodermata</taxon>
        <taxon>Eleutherozoa</taxon>
        <taxon>Echinozoa</taxon>
        <taxon>Holothuroidea</taxon>
        <taxon>Aspidochirotacea</taxon>
        <taxon>Aspidochirotida</taxon>
        <taxon>Stichopodidae</taxon>
        <taxon>Apostichopus</taxon>
    </lineage>
</organism>
<feature type="compositionally biased region" description="Polar residues" evidence="1">
    <location>
        <begin position="254"/>
        <end position="273"/>
    </location>
</feature>
<evidence type="ECO:0000313" key="2">
    <source>
        <dbReference type="EMBL" id="PIK49158.1"/>
    </source>
</evidence>
<feature type="compositionally biased region" description="Basic and acidic residues" evidence="1">
    <location>
        <begin position="186"/>
        <end position="204"/>
    </location>
</feature>
<accession>A0A2G8KMJ3</accession>
<name>A0A2G8KMJ3_STIJA</name>
<feature type="compositionally biased region" description="Polar residues" evidence="1">
    <location>
        <begin position="123"/>
        <end position="142"/>
    </location>
</feature>
<comment type="caution">
    <text evidence="2">The sequence shown here is derived from an EMBL/GenBank/DDBJ whole genome shotgun (WGS) entry which is preliminary data.</text>
</comment>
<feature type="compositionally biased region" description="Polar residues" evidence="1">
    <location>
        <begin position="41"/>
        <end position="65"/>
    </location>
</feature>
<keyword evidence="3" id="KW-1185">Reference proteome</keyword>
<feature type="compositionally biased region" description="Basic and acidic residues" evidence="1">
    <location>
        <begin position="230"/>
        <end position="253"/>
    </location>
</feature>
<sequence length="297" mass="32141">MSRKIWTSVDLTSKQRRPQILILRLKAPSTAEAKRAEEQLNLDSTTGSGSDNGNVEEVNNLQQDNEVTELVATMTRTSAKVSDNKQEVSFKPEKKVCHPELSDKEKESTTTKSSPNKEDGEPSASNSAVGWKTAHQSEQESGVGSDDPEKSDNGKGQMRAQTSPTLQEDEPSTSKCAVGETTTHQSEYEKGVGSDDATKSEKGRGPNSAQTPSTLQEDQPSTSKYAVGETKTHQSKEESGVESDDAQKSDNGKGQKSVQTLPTLQEDQPSTSRIAVVETTAHQSEQESVLDLICQEV</sequence>
<reference evidence="2 3" key="1">
    <citation type="journal article" date="2017" name="PLoS Biol.">
        <title>The sea cucumber genome provides insights into morphological evolution and visceral regeneration.</title>
        <authorList>
            <person name="Zhang X."/>
            <person name="Sun L."/>
            <person name="Yuan J."/>
            <person name="Sun Y."/>
            <person name="Gao Y."/>
            <person name="Zhang L."/>
            <person name="Li S."/>
            <person name="Dai H."/>
            <person name="Hamel J.F."/>
            <person name="Liu C."/>
            <person name="Yu Y."/>
            <person name="Liu S."/>
            <person name="Lin W."/>
            <person name="Guo K."/>
            <person name="Jin S."/>
            <person name="Xu P."/>
            <person name="Storey K.B."/>
            <person name="Huan P."/>
            <person name="Zhang T."/>
            <person name="Zhou Y."/>
            <person name="Zhang J."/>
            <person name="Lin C."/>
            <person name="Li X."/>
            <person name="Xing L."/>
            <person name="Huo D."/>
            <person name="Sun M."/>
            <person name="Wang L."/>
            <person name="Mercier A."/>
            <person name="Li F."/>
            <person name="Yang H."/>
            <person name="Xiang J."/>
        </authorList>
    </citation>
    <scope>NUCLEOTIDE SEQUENCE [LARGE SCALE GENOMIC DNA]</scope>
    <source>
        <strain evidence="2">Shaxun</strain>
        <tissue evidence="2">Muscle</tissue>
    </source>
</reference>
<evidence type="ECO:0000256" key="1">
    <source>
        <dbReference type="SAM" id="MobiDB-lite"/>
    </source>
</evidence>
<evidence type="ECO:0000313" key="3">
    <source>
        <dbReference type="Proteomes" id="UP000230750"/>
    </source>
</evidence>
<feature type="compositionally biased region" description="Basic and acidic residues" evidence="1">
    <location>
        <begin position="82"/>
        <end position="120"/>
    </location>
</feature>
<feature type="region of interest" description="Disordered" evidence="1">
    <location>
        <begin position="29"/>
        <end position="297"/>
    </location>
</feature>